<dbReference type="VEuPathDB" id="FungiDB:ASPBRDRAFT_393588"/>
<keyword evidence="5" id="KW-1185">Reference proteome</keyword>
<gene>
    <name evidence="4" type="ORF">ASPBRDRAFT_393588</name>
</gene>
<evidence type="ECO:0000259" key="3">
    <source>
        <dbReference type="SMART" id="SM01266"/>
    </source>
</evidence>
<dbReference type="GeneID" id="93576609"/>
<dbReference type="RefSeq" id="XP_067483353.1">
    <property type="nucleotide sequence ID" value="XM_067624121.1"/>
</dbReference>
<reference evidence="5" key="1">
    <citation type="journal article" date="2017" name="Genome Biol.">
        <title>Comparative genomics reveals high biological diversity and specific adaptations in the industrially and medically important fungal genus Aspergillus.</title>
        <authorList>
            <person name="de Vries R.P."/>
            <person name="Riley R."/>
            <person name="Wiebenga A."/>
            <person name="Aguilar-Osorio G."/>
            <person name="Amillis S."/>
            <person name="Uchima C.A."/>
            <person name="Anderluh G."/>
            <person name="Asadollahi M."/>
            <person name="Askin M."/>
            <person name="Barry K."/>
            <person name="Battaglia E."/>
            <person name="Bayram O."/>
            <person name="Benocci T."/>
            <person name="Braus-Stromeyer S.A."/>
            <person name="Caldana C."/>
            <person name="Canovas D."/>
            <person name="Cerqueira G.C."/>
            <person name="Chen F."/>
            <person name="Chen W."/>
            <person name="Choi C."/>
            <person name="Clum A."/>
            <person name="Dos Santos R.A."/>
            <person name="Damasio A.R."/>
            <person name="Diallinas G."/>
            <person name="Emri T."/>
            <person name="Fekete E."/>
            <person name="Flipphi M."/>
            <person name="Freyberg S."/>
            <person name="Gallo A."/>
            <person name="Gournas C."/>
            <person name="Habgood R."/>
            <person name="Hainaut M."/>
            <person name="Harispe M.L."/>
            <person name="Henrissat B."/>
            <person name="Hilden K.S."/>
            <person name="Hope R."/>
            <person name="Hossain A."/>
            <person name="Karabika E."/>
            <person name="Karaffa L."/>
            <person name="Karanyi Z."/>
            <person name="Krasevec N."/>
            <person name="Kuo A."/>
            <person name="Kusch H."/>
            <person name="LaButti K."/>
            <person name="Lagendijk E.L."/>
            <person name="Lapidus A."/>
            <person name="Levasseur A."/>
            <person name="Lindquist E."/>
            <person name="Lipzen A."/>
            <person name="Logrieco A.F."/>
            <person name="MacCabe A."/>
            <person name="Maekelae M.R."/>
            <person name="Malavazi I."/>
            <person name="Melin P."/>
            <person name="Meyer V."/>
            <person name="Mielnichuk N."/>
            <person name="Miskei M."/>
            <person name="Molnar A.P."/>
            <person name="Mule G."/>
            <person name="Ngan C.Y."/>
            <person name="Orejas M."/>
            <person name="Orosz E."/>
            <person name="Ouedraogo J.P."/>
            <person name="Overkamp K.M."/>
            <person name="Park H.-S."/>
            <person name="Perrone G."/>
            <person name="Piumi F."/>
            <person name="Punt P.J."/>
            <person name="Ram A.F."/>
            <person name="Ramon A."/>
            <person name="Rauscher S."/>
            <person name="Record E."/>
            <person name="Riano-Pachon D.M."/>
            <person name="Robert V."/>
            <person name="Roehrig J."/>
            <person name="Ruller R."/>
            <person name="Salamov A."/>
            <person name="Salih N.S."/>
            <person name="Samson R.A."/>
            <person name="Sandor E."/>
            <person name="Sanguinetti M."/>
            <person name="Schuetze T."/>
            <person name="Sepcic K."/>
            <person name="Shelest E."/>
            <person name="Sherlock G."/>
            <person name="Sophianopoulou V."/>
            <person name="Squina F.M."/>
            <person name="Sun H."/>
            <person name="Susca A."/>
            <person name="Todd R.B."/>
            <person name="Tsang A."/>
            <person name="Unkles S.E."/>
            <person name="van de Wiele N."/>
            <person name="van Rossen-Uffink D."/>
            <person name="Oliveira J.V."/>
            <person name="Vesth T.C."/>
            <person name="Visser J."/>
            <person name="Yu J.-H."/>
            <person name="Zhou M."/>
            <person name="Andersen M.R."/>
            <person name="Archer D.B."/>
            <person name="Baker S.E."/>
            <person name="Benoit I."/>
            <person name="Brakhage A.A."/>
            <person name="Braus G.H."/>
            <person name="Fischer R."/>
            <person name="Frisvad J.C."/>
            <person name="Goldman G.H."/>
            <person name="Houbraken J."/>
            <person name="Oakley B."/>
            <person name="Pocsi I."/>
            <person name="Scazzocchio C."/>
            <person name="Seiboth B."/>
            <person name="vanKuyk P.A."/>
            <person name="Wortman J."/>
            <person name="Dyer P.S."/>
            <person name="Grigoriev I.V."/>
        </authorList>
    </citation>
    <scope>NUCLEOTIDE SEQUENCE [LARGE SCALE GENOMIC DNA]</scope>
    <source>
        <strain evidence="5">CBS 101740 / IMI 381727 / IBT 21946</strain>
    </source>
</reference>
<evidence type="ECO:0000256" key="1">
    <source>
        <dbReference type="ARBA" id="ARBA00007274"/>
    </source>
</evidence>
<evidence type="ECO:0000256" key="2">
    <source>
        <dbReference type="ARBA" id="ARBA00022679"/>
    </source>
</evidence>
<dbReference type="Gene3D" id="2.160.10.10">
    <property type="entry name" value="Hexapeptide repeat proteins"/>
    <property type="match status" value="1"/>
</dbReference>
<keyword evidence="2" id="KW-0808">Transferase</keyword>
<evidence type="ECO:0000313" key="5">
    <source>
        <dbReference type="Proteomes" id="UP000184499"/>
    </source>
</evidence>
<feature type="domain" description="Maltose/galactoside acetyltransferase" evidence="3">
    <location>
        <begin position="7"/>
        <end position="63"/>
    </location>
</feature>
<dbReference type="Proteomes" id="UP000184499">
    <property type="component" value="Unassembled WGS sequence"/>
</dbReference>
<sequence length="104" mass="12187">MTTLNEWQKMLNGELYNAWDADPQAHQQRCKEACDRLNQACQVSRHRKVELWRKRDLLPVFGNVHQISILGDTLSLPPVHPYPLEDEKLVLEIPTHFSESRLEL</sequence>
<accession>A0A1L9UWT4</accession>
<dbReference type="GO" id="GO:0016407">
    <property type="term" value="F:acetyltransferase activity"/>
    <property type="evidence" value="ECO:0007669"/>
    <property type="project" value="InterPro"/>
</dbReference>
<dbReference type="OrthoDB" id="25818at2759"/>
<dbReference type="InterPro" id="IPR024688">
    <property type="entry name" value="Mac_dom"/>
</dbReference>
<dbReference type="EMBL" id="KV878680">
    <property type="protein sequence ID" value="OJJ76106.1"/>
    <property type="molecule type" value="Genomic_DNA"/>
</dbReference>
<dbReference type="AlphaFoldDB" id="A0A1L9UWT4"/>
<proteinExistence type="inferred from homology"/>
<organism evidence="4 5">
    <name type="scientific">Aspergillus brasiliensis (strain CBS 101740 / IMI 381727 / IBT 21946)</name>
    <dbReference type="NCBI Taxonomy" id="767769"/>
    <lineage>
        <taxon>Eukaryota</taxon>
        <taxon>Fungi</taxon>
        <taxon>Dikarya</taxon>
        <taxon>Ascomycota</taxon>
        <taxon>Pezizomycotina</taxon>
        <taxon>Eurotiomycetes</taxon>
        <taxon>Eurotiomycetidae</taxon>
        <taxon>Eurotiales</taxon>
        <taxon>Aspergillaceae</taxon>
        <taxon>Aspergillus</taxon>
        <taxon>Aspergillus subgen. Circumdati</taxon>
    </lineage>
</organism>
<dbReference type="SMART" id="SM01266">
    <property type="entry name" value="Mac"/>
    <property type="match status" value="1"/>
</dbReference>
<name>A0A1L9UWT4_ASPBC</name>
<dbReference type="Pfam" id="PF12464">
    <property type="entry name" value="Mac"/>
    <property type="match status" value="1"/>
</dbReference>
<evidence type="ECO:0000313" key="4">
    <source>
        <dbReference type="EMBL" id="OJJ76106.1"/>
    </source>
</evidence>
<comment type="similarity">
    <text evidence="1">Belongs to the transferase hexapeptide repeat family.</text>
</comment>
<dbReference type="STRING" id="767769.A0A1L9UWT4"/>
<protein>
    <recommendedName>
        <fullName evidence="3">Maltose/galactoside acetyltransferase domain-containing protein</fullName>
    </recommendedName>
</protein>